<name>X0SV79_9ZZZZ</name>
<dbReference type="EMBL" id="BARS01002398">
    <property type="protein sequence ID" value="GAF84894.1"/>
    <property type="molecule type" value="Genomic_DNA"/>
</dbReference>
<gene>
    <name evidence="1" type="ORF">S01H1_04552</name>
</gene>
<protein>
    <submittedName>
        <fullName evidence="1">Uncharacterized protein</fullName>
    </submittedName>
</protein>
<proteinExistence type="predicted"/>
<comment type="caution">
    <text evidence="1">The sequence shown here is derived from an EMBL/GenBank/DDBJ whole genome shotgun (WGS) entry which is preliminary data.</text>
</comment>
<reference evidence="1" key="1">
    <citation type="journal article" date="2014" name="Front. Microbiol.">
        <title>High frequency of phylogenetically diverse reductive dehalogenase-homologous genes in deep subseafloor sedimentary metagenomes.</title>
        <authorList>
            <person name="Kawai M."/>
            <person name="Futagami T."/>
            <person name="Toyoda A."/>
            <person name="Takaki Y."/>
            <person name="Nishi S."/>
            <person name="Hori S."/>
            <person name="Arai W."/>
            <person name="Tsubouchi T."/>
            <person name="Morono Y."/>
            <person name="Uchiyama I."/>
            <person name="Ito T."/>
            <person name="Fujiyama A."/>
            <person name="Inagaki F."/>
            <person name="Takami H."/>
        </authorList>
    </citation>
    <scope>NUCLEOTIDE SEQUENCE</scope>
    <source>
        <strain evidence="1">Expedition CK06-06</strain>
    </source>
</reference>
<sequence>MAERSTPYPQLVRDRLSAGGSLAYILAVNNGEVAVVDRDRLLSCWKAVDKVVSNPPTLTAEIDAGGLTIEAVMYGGPPQLKLVNGNNQDPE</sequence>
<accession>X0SV79</accession>
<evidence type="ECO:0000313" key="1">
    <source>
        <dbReference type="EMBL" id="GAF84894.1"/>
    </source>
</evidence>
<organism evidence="1">
    <name type="scientific">marine sediment metagenome</name>
    <dbReference type="NCBI Taxonomy" id="412755"/>
    <lineage>
        <taxon>unclassified sequences</taxon>
        <taxon>metagenomes</taxon>
        <taxon>ecological metagenomes</taxon>
    </lineage>
</organism>
<dbReference type="AlphaFoldDB" id="X0SV79"/>